<dbReference type="InterPro" id="IPR035906">
    <property type="entry name" value="MetI-like_sf"/>
</dbReference>
<dbReference type="Gene3D" id="1.10.3720.10">
    <property type="entry name" value="MetI-like"/>
    <property type="match status" value="1"/>
</dbReference>
<organism evidence="9 10">
    <name type="scientific">Ruminococcus gauvreauii</name>
    <dbReference type="NCBI Taxonomy" id="438033"/>
    <lineage>
        <taxon>Bacteria</taxon>
        <taxon>Bacillati</taxon>
        <taxon>Bacillota</taxon>
        <taxon>Clostridia</taxon>
        <taxon>Eubacteriales</taxon>
        <taxon>Oscillospiraceae</taxon>
        <taxon>Ruminococcus</taxon>
    </lineage>
</organism>
<feature type="transmembrane region" description="Helical" evidence="7">
    <location>
        <begin position="20"/>
        <end position="38"/>
    </location>
</feature>
<dbReference type="InterPro" id="IPR000515">
    <property type="entry name" value="MetI-like"/>
</dbReference>
<feature type="domain" description="ABC transmembrane type-1" evidence="8">
    <location>
        <begin position="76"/>
        <end position="267"/>
    </location>
</feature>
<dbReference type="EMBL" id="CP102290">
    <property type="protein sequence ID" value="UWP57897.1"/>
    <property type="molecule type" value="Genomic_DNA"/>
</dbReference>
<evidence type="ECO:0000313" key="9">
    <source>
        <dbReference type="EMBL" id="UWP57897.1"/>
    </source>
</evidence>
<keyword evidence="6 7" id="KW-0472">Membrane</keyword>
<comment type="subcellular location">
    <subcellularLocation>
        <location evidence="1 7">Cell membrane</location>
        <topology evidence="1 7">Multi-pass membrane protein</topology>
    </subcellularLocation>
</comment>
<dbReference type="PANTHER" id="PTHR32243:SF24">
    <property type="entry name" value="DIACETYLCHITOBIOSE UPTAKE SYSTEM PERMEASE PROTEIN NGCG"/>
    <property type="match status" value="1"/>
</dbReference>
<evidence type="ECO:0000256" key="7">
    <source>
        <dbReference type="RuleBase" id="RU363032"/>
    </source>
</evidence>
<keyword evidence="4 7" id="KW-0812">Transmembrane</keyword>
<keyword evidence="5 7" id="KW-1133">Transmembrane helix</keyword>
<gene>
    <name evidence="9" type="ORF">NQ502_10825</name>
</gene>
<evidence type="ECO:0000256" key="2">
    <source>
        <dbReference type="ARBA" id="ARBA00022448"/>
    </source>
</evidence>
<accession>A0ABY5VC96</accession>
<evidence type="ECO:0000256" key="5">
    <source>
        <dbReference type="ARBA" id="ARBA00022989"/>
    </source>
</evidence>
<dbReference type="PROSITE" id="PS50928">
    <property type="entry name" value="ABC_TM1"/>
    <property type="match status" value="1"/>
</dbReference>
<evidence type="ECO:0000256" key="3">
    <source>
        <dbReference type="ARBA" id="ARBA00022475"/>
    </source>
</evidence>
<evidence type="ECO:0000313" key="10">
    <source>
        <dbReference type="Proteomes" id="UP001060164"/>
    </source>
</evidence>
<dbReference type="PANTHER" id="PTHR32243">
    <property type="entry name" value="MALTOSE TRANSPORT SYSTEM PERMEASE-RELATED"/>
    <property type="match status" value="1"/>
</dbReference>
<feature type="transmembrane region" description="Helical" evidence="7">
    <location>
        <begin position="113"/>
        <end position="135"/>
    </location>
</feature>
<keyword evidence="10" id="KW-1185">Reference proteome</keyword>
<evidence type="ECO:0000259" key="8">
    <source>
        <dbReference type="PROSITE" id="PS50928"/>
    </source>
</evidence>
<protein>
    <submittedName>
        <fullName evidence="9">Carbohydrate ABC transporter permease</fullName>
    </submittedName>
</protein>
<feature type="transmembrane region" description="Helical" evidence="7">
    <location>
        <begin position="80"/>
        <end position="101"/>
    </location>
</feature>
<keyword evidence="2 7" id="KW-0813">Transport</keyword>
<dbReference type="CDD" id="cd06261">
    <property type="entry name" value="TM_PBP2"/>
    <property type="match status" value="1"/>
</dbReference>
<dbReference type="Pfam" id="PF00528">
    <property type="entry name" value="BPD_transp_1"/>
    <property type="match status" value="1"/>
</dbReference>
<keyword evidence="3" id="KW-1003">Cell membrane</keyword>
<dbReference type="RefSeq" id="WP_028530028.1">
    <property type="nucleotide sequence ID" value="NZ_CABLBR010000040.1"/>
</dbReference>
<comment type="similarity">
    <text evidence="7">Belongs to the binding-protein-dependent transport system permease family.</text>
</comment>
<sequence>MSKWKAQTASERVMSVIKSVFVLSCVLVALFPIVWVIMSSFKTNAEILSNGISLPKSVSFQGYKDAFEISPILKYFGNSVIVASVATAANLLFVSMASYVFARFRFRFKNTLYSILSISLVVPTTALLNSVYLVISGMGLDDTKTGLILVYTALNLPMTMMIMRSTFSSIPKSMEEAAYVDGAGFCQTFFQIMVPCAKGGMVSAGVISFLNNWNEFTFALVLTSSQSARTLPLSLSYFTAQFSFNYTAMFAAITIAVIPSILVFAVFQEQVVSSMTAGAVKE</sequence>
<evidence type="ECO:0000256" key="6">
    <source>
        <dbReference type="ARBA" id="ARBA00023136"/>
    </source>
</evidence>
<proteinExistence type="inferred from homology"/>
<reference evidence="9" key="1">
    <citation type="journal article" date="2022" name="Cell">
        <title>Design, construction, and in vivo augmentation of a complex gut microbiome.</title>
        <authorList>
            <person name="Cheng A.G."/>
            <person name="Ho P.Y."/>
            <person name="Aranda-Diaz A."/>
            <person name="Jain S."/>
            <person name="Yu F.B."/>
            <person name="Meng X."/>
            <person name="Wang M."/>
            <person name="Iakiviak M."/>
            <person name="Nagashima K."/>
            <person name="Zhao A."/>
            <person name="Murugkar P."/>
            <person name="Patil A."/>
            <person name="Atabakhsh K."/>
            <person name="Weakley A."/>
            <person name="Yan J."/>
            <person name="Brumbaugh A.R."/>
            <person name="Higginbottom S."/>
            <person name="Dimas A."/>
            <person name="Shiver A.L."/>
            <person name="Deutschbauer A."/>
            <person name="Neff N."/>
            <person name="Sonnenburg J.L."/>
            <person name="Huang K.C."/>
            <person name="Fischbach M.A."/>
        </authorList>
    </citation>
    <scope>NUCLEOTIDE SEQUENCE</scope>
    <source>
        <strain evidence="9">DSM 19829</strain>
    </source>
</reference>
<evidence type="ECO:0000256" key="1">
    <source>
        <dbReference type="ARBA" id="ARBA00004651"/>
    </source>
</evidence>
<name>A0ABY5VC96_9FIRM</name>
<dbReference type="InterPro" id="IPR050901">
    <property type="entry name" value="BP-dep_ABC_trans_perm"/>
</dbReference>
<feature type="transmembrane region" description="Helical" evidence="7">
    <location>
        <begin position="147"/>
        <end position="167"/>
    </location>
</feature>
<dbReference type="SUPFAM" id="SSF161098">
    <property type="entry name" value="MetI-like"/>
    <property type="match status" value="1"/>
</dbReference>
<evidence type="ECO:0000256" key="4">
    <source>
        <dbReference type="ARBA" id="ARBA00022692"/>
    </source>
</evidence>
<feature type="transmembrane region" description="Helical" evidence="7">
    <location>
        <begin position="244"/>
        <end position="267"/>
    </location>
</feature>
<dbReference type="Proteomes" id="UP001060164">
    <property type="component" value="Chromosome"/>
</dbReference>